<keyword evidence="3" id="KW-1185">Reference proteome</keyword>
<name>A0ABR9MXR1_9MICO</name>
<evidence type="ECO:0000313" key="3">
    <source>
        <dbReference type="Proteomes" id="UP000625527"/>
    </source>
</evidence>
<dbReference type="RefSeq" id="WP_192862722.1">
    <property type="nucleotide sequence ID" value="NZ_JADAQT010000078.1"/>
</dbReference>
<dbReference type="Proteomes" id="UP000625527">
    <property type="component" value="Unassembled WGS sequence"/>
</dbReference>
<reference evidence="2 3" key="1">
    <citation type="submission" date="2020-10" db="EMBL/GenBank/DDBJ databases">
        <title>Myceligenerans pegani sp. nov., an endophytic actinomycete isolated from Peganum harmala L. in Xinjiang, China.</title>
        <authorList>
            <person name="Xin L."/>
        </authorList>
    </citation>
    <scope>NUCLEOTIDE SEQUENCE [LARGE SCALE GENOMIC DNA]</scope>
    <source>
        <strain evidence="2 3">TRM65318</strain>
    </source>
</reference>
<proteinExistence type="predicted"/>
<sequence>MTGDITPDRWDDGAFYEVDPRDRPPRRWKVGDRVRRVDGPPVLLGSVGTVVAVDIPGLWPIRVQVDRRIGFGEVLCAANELAPEDEAADDETN</sequence>
<accession>A0ABR9MXR1</accession>
<dbReference type="EMBL" id="JADAQT010000078">
    <property type="protein sequence ID" value="MBE1876168.1"/>
    <property type="molecule type" value="Genomic_DNA"/>
</dbReference>
<comment type="caution">
    <text evidence="2">The sequence shown here is derived from an EMBL/GenBank/DDBJ whole genome shotgun (WGS) entry which is preliminary data.</text>
</comment>
<evidence type="ECO:0000313" key="2">
    <source>
        <dbReference type="EMBL" id="MBE1876168.1"/>
    </source>
</evidence>
<feature type="region of interest" description="Disordered" evidence="1">
    <location>
        <begin position="1"/>
        <end position="22"/>
    </location>
</feature>
<organism evidence="2 3">
    <name type="scientific">Myceligenerans pegani</name>
    <dbReference type="NCBI Taxonomy" id="2776917"/>
    <lineage>
        <taxon>Bacteria</taxon>
        <taxon>Bacillati</taxon>
        <taxon>Actinomycetota</taxon>
        <taxon>Actinomycetes</taxon>
        <taxon>Micrococcales</taxon>
        <taxon>Promicromonosporaceae</taxon>
        <taxon>Myceligenerans</taxon>
    </lineage>
</organism>
<protein>
    <submittedName>
        <fullName evidence="2">Uncharacterized protein</fullName>
    </submittedName>
</protein>
<evidence type="ECO:0000256" key="1">
    <source>
        <dbReference type="SAM" id="MobiDB-lite"/>
    </source>
</evidence>
<gene>
    <name evidence="2" type="ORF">IHE71_10665</name>
</gene>